<dbReference type="EMBL" id="CAUYUJ010007587">
    <property type="protein sequence ID" value="CAK0821285.1"/>
    <property type="molecule type" value="Genomic_DNA"/>
</dbReference>
<keyword evidence="3" id="KW-1185">Reference proteome</keyword>
<name>A0ABN9RPZ0_9DINO</name>
<evidence type="ECO:0000313" key="3">
    <source>
        <dbReference type="Proteomes" id="UP001189429"/>
    </source>
</evidence>
<reference evidence="2" key="1">
    <citation type="submission" date="2023-10" db="EMBL/GenBank/DDBJ databases">
        <authorList>
            <person name="Chen Y."/>
            <person name="Shah S."/>
            <person name="Dougan E. K."/>
            <person name="Thang M."/>
            <person name="Chan C."/>
        </authorList>
    </citation>
    <scope>NUCLEOTIDE SEQUENCE [LARGE SCALE GENOMIC DNA]</scope>
</reference>
<evidence type="ECO:0000256" key="1">
    <source>
        <dbReference type="SAM" id="MobiDB-lite"/>
    </source>
</evidence>
<dbReference type="Proteomes" id="UP001189429">
    <property type="component" value="Unassembled WGS sequence"/>
</dbReference>
<organism evidence="2 3">
    <name type="scientific">Prorocentrum cordatum</name>
    <dbReference type="NCBI Taxonomy" id="2364126"/>
    <lineage>
        <taxon>Eukaryota</taxon>
        <taxon>Sar</taxon>
        <taxon>Alveolata</taxon>
        <taxon>Dinophyceae</taxon>
        <taxon>Prorocentrales</taxon>
        <taxon>Prorocentraceae</taxon>
        <taxon>Prorocentrum</taxon>
    </lineage>
</organism>
<accession>A0ABN9RPZ0</accession>
<evidence type="ECO:0000313" key="2">
    <source>
        <dbReference type="EMBL" id="CAK0821285.1"/>
    </source>
</evidence>
<feature type="compositionally biased region" description="Basic residues" evidence="1">
    <location>
        <begin position="161"/>
        <end position="177"/>
    </location>
</feature>
<protein>
    <submittedName>
        <fullName evidence="2">Uncharacterized protein</fullName>
    </submittedName>
</protein>
<proteinExistence type="predicted"/>
<feature type="region of interest" description="Disordered" evidence="1">
    <location>
        <begin position="82"/>
        <end position="181"/>
    </location>
</feature>
<feature type="compositionally biased region" description="Basic and acidic residues" evidence="1">
    <location>
        <begin position="88"/>
        <end position="98"/>
    </location>
</feature>
<comment type="caution">
    <text evidence="2">The sequence shown here is derived from an EMBL/GenBank/DDBJ whole genome shotgun (WGS) entry which is preliminary data.</text>
</comment>
<sequence length="300" mass="33396">ERRNKIIERIKTDRSTGQYLTFEGLVTAAMGGGGGPPTKAAVQGAINRAMYLIRKEGRQTRIDKESKRLEFRRAFTSDVVEHGTINRTNREERMDAQRRTHLPAEPSSDRPTPARVAREVPADTPSPITRPQQQADGTQEQVCQPKRSDQQTIPNGAGKGKVAKAKGKAKPKPKAKGKATAATSRTVIVKAISAVQEHAATMQRARFLEKEIMSNTARGWAKDDRFNGKLSRQIQKCDNKLAEHTDLYNLAIFNTALSQEFINDVHGSMSAIEEVLDEIHKVEATRQRIQAIDHEDQPSQ</sequence>
<feature type="non-terminal residue" evidence="2">
    <location>
        <position position="1"/>
    </location>
</feature>
<feature type="compositionally biased region" description="Polar residues" evidence="1">
    <location>
        <begin position="126"/>
        <end position="142"/>
    </location>
</feature>
<gene>
    <name evidence="2" type="ORF">PCOR1329_LOCUS22643</name>
</gene>